<name>A0A7R9WPL2_9STRA</name>
<sequence>MFSKPQTTLQLSAENNNSASKLPFWLDPGTRGGAIVLSVLLFVVPIIVYAVLTSPLFGLDGIEVGKYIGIGFTFILTILWVATYIFRVATKDMTYVSIAEQNIAEQNIMEMNIMEQRRVSILLHSIRATKTILRMTPC</sequence>
<organism evidence="2">
    <name type="scientific">Craspedostauros australis</name>
    <dbReference type="NCBI Taxonomy" id="1486917"/>
    <lineage>
        <taxon>Eukaryota</taxon>
        <taxon>Sar</taxon>
        <taxon>Stramenopiles</taxon>
        <taxon>Ochrophyta</taxon>
        <taxon>Bacillariophyta</taxon>
        <taxon>Bacillariophyceae</taxon>
        <taxon>Bacillariophycidae</taxon>
        <taxon>Naviculales</taxon>
        <taxon>Naviculaceae</taxon>
        <taxon>Craspedostauros</taxon>
    </lineage>
</organism>
<dbReference type="EMBL" id="HBEF01005466">
    <property type="protein sequence ID" value="CAD8331281.1"/>
    <property type="molecule type" value="Transcribed_RNA"/>
</dbReference>
<keyword evidence="1" id="KW-0812">Transmembrane</keyword>
<gene>
    <name evidence="2" type="ORF">CAUS1442_LOCUS3380</name>
</gene>
<feature type="transmembrane region" description="Helical" evidence="1">
    <location>
        <begin position="34"/>
        <end position="52"/>
    </location>
</feature>
<evidence type="ECO:0000313" key="2">
    <source>
        <dbReference type="EMBL" id="CAD8331281.1"/>
    </source>
</evidence>
<reference evidence="2" key="1">
    <citation type="submission" date="2021-01" db="EMBL/GenBank/DDBJ databases">
        <authorList>
            <person name="Corre E."/>
            <person name="Pelletier E."/>
            <person name="Niang G."/>
            <person name="Scheremetjew M."/>
            <person name="Finn R."/>
            <person name="Kale V."/>
            <person name="Holt S."/>
            <person name="Cochrane G."/>
            <person name="Meng A."/>
            <person name="Brown T."/>
            <person name="Cohen L."/>
        </authorList>
    </citation>
    <scope>NUCLEOTIDE SEQUENCE</scope>
    <source>
        <strain evidence="2">CCMP3328</strain>
    </source>
</reference>
<protein>
    <submittedName>
        <fullName evidence="2">Uncharacterized protein</fullName>
    </submittedName>
</protein>
<dbReference type="Pfam" id="PF11460">
    <property type="entry name" value="DUF3007"/>
    <property type="match status" value="1"/>
</dbReference>
<evidence type="ECO:0000256" key="1">
    <source>
        <dbReference type="SAM" id="Phobius"/>
    </source>
</evidence>
<dbReference type="AlphaFoldDB" id="A0A7R9WPL2"/>
<feature type="transmembrane region" description="Helical" evidence="1">
    <location>
        <begin position="64"/>
        <end position="86"/>
    </location>
</feature>
<keyword evidence="1" id="KW-1133">Transmembrane helix</keyword>
<keyword evidence="1" id="KW-0472">Membrane</keyword>
<accession>A0A7R9WPL2</accession>
<proteinExistence type="predicted"/>
<dbReference type="InterPro" id="IPR021562">
    <property type="entry name" value="DUF3007"/>
</dbReference>